<dbReference type="Proteomes" id="UP000050525">
    <property type="component" value="Unassembled WGS sequence"/>
</dbReference>
<comment type="caution">
    <text evidence="1">The sequence shown here is derived from an EMBL/GenBank/DDBJ whole genome shotgun (WGS) entry which is preliminary data.</text>
</comment>
<proteinExistence type="predicted"/>
<evidence type="ECO:0000313" key="2">
    <source>
        <dbReference type="Proteomes" id="UP000050525"/>
    </source>
</evidence>
<name>A0A151MQR2_ALLMI</name>
<protein>
    <submittedName>
        <fullName evidence="1">Uncharacterized protein</fullName>
    </submittedName>
</protein>
<gene>
    <name evidence="1" type="ORF">Y1Q_0019260</name>
</gene>
<dbReference type="AlphaFoldDB" id="A0A151MQR2"/>
<dbReference type="EMBL" id="AKHW03005461">
    <property type="protein sequence ID" value="KYO26813.1"/>
    <property type="molecule type" value="Genomic_DNA"/>
</dbReference>
<organism evidence="1 2">
    <name type="scientific">Alligator mississippiensis</name>
    <name type="common">American alligator</name>
    <dbReference type="NCBI Taxonomy" id="8496"/>
    <lineage>
        <taxon>Eukaryota</taxon>
        <taxon>Metazoa</taxon>
        <taxon>Chordata</taxon>
        <taxon>Craniata</taxon>
        <taxon>Vertebrata</taxon>
        <taxon>Euteleostomi</taxon>
        <taxon>Archelosauria</taxon>
        <taxon>Archosauria</taxon>
        <taxon>Crocodylia</taxon>
        <taxon>Alligatoridae</taxon>
        <taxon>Alligatorinae</taxon>
        <taxon>Alligator</taxon>
    </lineage>
</organism>
<keyword evidence="2" id="KW-1185">Reference proteome</keyword>
<evidence type="ECO:0000313" key="1">
    <source>
        <dbReference type="EMBL" id="KYO26813.1"/>
    </source>
</evidence>
<accession>A0A151MQR2</accession>
<reference evidence="1 2" key="1">
    <citation type="journal article" date="2012" name="Genome Biol.">
        <title>Sequencing three crocodilian genomes to illuminate the evolution of archosaurs and amniotes.</title>
        <authorList>
            <person name="St John J.A."/>
            <person name="Braun E.L."/>
            <person name="Isberg S.R."/>
            <person name="Miles L.G."/>
            <person name="Chong A.Y."/>
            <person name="Gongora J."/>
            <person name="Dalzell P."/>
            <person name="Moran C."/>
            <person name="Bed'hom B."/>
            <person name="Abzhanov A."/>
            <person name="Burgess S.C."/>
            <person name="Cooksey A.M."/>
            <person name="Castoe T.A."/>
            <person name="Crawford N.G."/>
            <person name="Densmore L.D."/>
            <person name="Drew J.C."/>
            <person name="Edwards S.V."/>
            <person name="Faircloth B.C."/>
            <person name="Fujita M.K."/>
            <person name="Greenwold M.J."/>
            <person name="Hoffmann F.G."/>
            <person name="Howard J.M."/>
            <person name="Iguchi T."/>
            <person name="Janes D.E."/>
            <person name="Khan S.Y."/>
            <person name="Kohno S."/>
            <person name="de Koning A.J."/>
            <person name="Lance S.L."/>
            <person name="McCarthy F.M."/>
            <person name="McCormack J.E."/>
            <person name="Merchant M.E."/>
            <person name="Peterson D.G."/>
            <person name="Pollock D.D."/>
            <person name="Pourmand N."/>
            <person name="Raney B.J."/>
            <person name="Roessler K.A."/>
            <person name="Sanford J.R."/>
            <person name="Sawyer R.H."/>
            <person name="Schmidt C.J."/>
            <person name="Triplett E.W."/>
            <person name="Tuberville T.D."/>
            <person name="Venegas-Anaya M."/>
            <person name="Howard J.T."/>
            <person name="Jarvis E.D."/>
            <person name="Guillette L.J.Jr."/>
            <person name="Glenn T.C."/>
            <person name="Green R.E."/>
            <person name="Ray D.A."/>
        </authorList>
    </citation>
    <scope>NUCLEOTIDE SEQUENCE [LARGE SCALE GENOMIC DNA]</scope>
    <source>
        <strain evidence="1">KSC_2009_1</strain>
    </source>
</reference>
<sequence>MRRLVLSRKLHQPQAHEQKQFQNLESCTKWNCHNPDCSGTSILQGISQVSGAHRILSINIIFIRDIAKKICGEE</sequence>